<dbReference type="PANTHER" id="PTHR11806:SF0">
    <property type="entry name" value="PROTEIN MTO1 HOMOLOG, MITOCHONDRIAL"/>
    <property type="match status" value="1"/>
</dbReference>
<gene>
    <name evidence="11 13" type="primary">mnmG</name>
    <name evidence="11" type="synonym">gidA</name>
    <name evidence="13" type="ORF">B9J77_03890</name>
</gene>
<evidence type="ECO:0000256" key="7">
    <source>
        <dbReference type="ARBA" id="ARBA00022827"/>
    </source>
</evidence>
<proteinExistence type="inferred from homology"/>
<dbReference type="PRINTS" id="PR00368">
    <property type="entry name" value="FADPNR"/>
</dbReference>
<dbReference type="Gene3D" id="1.10.10.1800">
    <property type="entry name" value="tRNA uridine 5-carboxymethylaminomethyl modification enzyme MnmG/GidA"/>
    <property type="match status" value="1"/>
</dbReference>
<dbReference type="AlphaFoldDB" id="A0A399FXC8"/>
<protein>
    <recommendedName>
        <fullName evidence="4 11">tRNA uridine 5-carboxymethylaminomethyl modification enzyme MnmG</fullName>
    </recommendedName>
    <alternativeName>
        <fullName evidence="10 11">Glucose-inhibited division protein A</fullName>
    </alternativeName>
</protein>
<sequence length="624" mass="69029">MIKQIYDVVVIGGGHAGCEAALAAARRGKKTLLLTMNLDTISSMSCNPAIGGLAKGQLVKELDALGGEMGKAIDKTGIQFRILNRGKGVATHSSRAQADKAAYRLYMKKVLENEGGLSVKQGRVDELLLTDGRVTGVKTALKEKFLAKTVIVAPGTFLRGLIHIGTQNFPAGRMGEESAVKLSLSLKNLGFRLGRFKTGTCPRIDGKTIDFSQLAIQDGDKDPIPFFSPRTKRSIHQLPCYITYTNPRTHRIIRDNLGKSPLYSGTITATGVRYCPSIEDKVVRFSDRERHQIFLEPEGKGTREFYPNGLSTSLPFAIQLKMLRTIKGLERAEITRPGYAIEHDYSDPLDLKPSLETKVIGGLFFAGQINGTTGYEEAAVQGFIAGVNSSLFIEERTPLVLSRSEAYIGVLIDDLVTKGTNEPYRMFTSRAEYRLILREDNADLRLRKIGYQLGLVSSKEYQKIEMKEKRVMQEIKRLEKAKIMPTAVVNKKIKASGNPPLKNVVTAAELLCRPGVSCQLLDELGINTRSISSSVIKRVEIEIKYRNYIKRQTAEIEKLKRAEKVRIPEAFPFAEITALSCEVREKLSRIKPLTLGQASRISGVTPAAISILMIYLKKMGMASK</sequence>
<evidence type="ECO:0000259" key="12">
    <source>
        <dbReference type="SMART" id="SM01228"/>
    </source>
</evidence>
<dbReference type="InterPro" id="IPR049312">
    <property type="entry name" value="GIDA_C_N"/>
</dbReference>
<dbReference type="EMBL" id="NDHY01000008">
    <property type="protein sequence ID" value="RII00060.1"/>
    <property type="molecule type" value="Genomic_DNA"/>
</dbReference>
<comment type="subcellular location">
    <subcellularLocation>
        <location evidence="11">Cytoplasm</location>
    </subcellularLocation>
</comment>
<feature type="domain" description="tRNA uridine 5-carboxymethylaminomethyl modification enzyme C-terminal subdomain" evidence="12">
    <location>
        <begin position="543"/>
        <end position="614"/>
    </location>
</feature>
<evidence type="ECO:0000256" key="1">
    <source>
        <dbReference type="ARBA" id="ARBA00001974"/>
    </source>
</evidence>
<comment type="similarity">
    <text evidence="3 11">Belongs to the MnmG family.</text>
</comment>
<dbReference type="Proteomes" id="UP000266287">
    <property type="component" value="Unassembled WGS sequence"/>
</dbReference>
<evidence type="ECO:0000256" key="6">
    <source>
        <dbReference type="ARBA" id="ARBA00022694"/>
    </source>
</evidence>
<accession>A0A399FXC8</accession>
<dbReference type="PRINTS" id="PR00411">
    <property type="entry name" value="PNDRDTASEI"/>
</dbReference>
<keyword evidence="5 11" id="KW-0285">Flavoprotein</keyword>
<dbReference type="InterPro" id="IPR020595">
    <property type="entry name" value="MnmG-rel_CS"/>
</dbReference>
<evidence type="ECO:0000313" key="13">
    <source>
        <dbReference type="EMBL" id="RII00060.1"/>
    </source>
</evidence>
<feature type="binding site" evidence="11">
    <location>
        <begin position="271"/>
        <end position="285"/>
    </location>
    <ligand>
        <name>NAD(+)</name>
        <dbReference type="ChEBI" id="CHEBI:57540"/>
    </ligand>
</feature>
<feature type="binding site" evidence="11">
    <location>
        <begin position="12"/>
        <end position="17"/>
    </location>
    <ligand>
        <name>FAD</name>
        <dbReference type="ChEBI" id="CHEBI:57692"/>
    </ligand>
</feature>
<dbReference type="InterPro" id="IPR004416">
    <property type="entry name" value="MnmG"/>
</dbReference>
<comment type="function">
    <text evidence="2 11">NAD-binding protein involved in the addition of a carboxymethylaminomethyl (cmnm) group at the wobble position (U34) of certain tRNAs, forming tRNA-cmnm(5)s(2)U34.</text>
</comment>
<dbReference type="Pfam" id="PF21680">
    <property type="entry name" value="GIDA_C_1st"/>
    <property type="match status" value="1"/>
</dbReference>
<dbReference type="Gene3D" id="3.50.50.60">
    <property type="entry name" value="FAD/NAD(P)-binding domain"/>
    <property type="match status" value="2"/>
</dbReference>
<keyword evidence="11" id="KW-0963">Cytoplasm</keyword>
<dbReference type="PROSITE" id="PS01280">
    <property type="entry name" value="GIDA_1"/>
    <property type="match status" value="1"/>
</dbReference>
<evidence type="ECO:0000256" key="8">
    <source>
        <dbReference type="ARBA" id="ARBA00023027"/>
    </source>
</evidence>
<evidence type="ECO:0000256" key="3">
    <source>
        <dbReference type="ARBA" id="ARBA00007653"/>
    </source>
</evidence>
<dbReference type="SUPFAM" id="SSF51905">
    <property type="entry name" value="FAD/NAD(P)-binding domain"/>
    <property type="match status" value="1"/>
</dbReference>
<dbReference type="FunFam" id="3.50.50.60:FF:000002">
    <property type="entry name" value="tRNA uridine 5-carboxymethylaminomethyl modification enzyme MnmG"/>
    <property type="match status" value="1"/>
</dbReference>
<evidence type="ECO:0000256" key="4">
    <source>
        <dbReference type="ARBA" id="ARBA00020461"/>
    </source>
</evidence>
<comment type="caution">
    <text evidence="13">The sequence shown here is derived from an EMBL/GenBank/DDBJ whole genome shotgun (WGS) entry which is preliminary data.</text>
</comment>
<evidence type="ECO:0000313" key="14">
    <source>
        <dbReference type="Proteomes" id="UP000266287"/>
    </source>
</evidence>
<reference evidence="13 14" key="1">
    <citation type="submission" date="2018-08" db="EMBL/GenBank/DDBJ databases">
        <title>Draft genome of candidate division NPL-UPA2 bacterium Unc8 that adapted to ultra-basic serpentinizing groundwater.</title>
        <authorList>
            <person name="Ishii S."/>
            <person name="Suzuki S."/>
            <person name="Nealson K.H."/>
        </authorList>
    </citation>
    <scope>NUCLEOTIDE SEQUENCE [LARGE SCALE GENOMIC DNA]</scope>
    <source>
        <strain evidence="13">Unc8</strain>
    </source>
</reference>
<dbReference type="InterPro" id="IPR036188">
    <property type="entry name" value="FAD/NAD-bd_sf"/>
</dbReference>
<comment type="cofactor">
    <cofactor evidence="1 11">
        <name>FAD</name>
        <dbReference type="ChEBI" id="CHEBI:57692"/>
    </cofactor>
</comment>
<evidence type="ECO:0000256" key="9">
    <source>
        <dbReference type="ARBA" id="ARBA00025948"/>
    </source>
</evidence>
<dbReference type="FunFam" id="1.10.150.570:FF:000001">
    <property type="entry name" value="tRNA uridine 5-carboxymethylaminomethyl modification enzyme MnmG"/>
    <property type="match status" value="1"/>
</dbReference>
<evidence type="ECO:0000256" key="10">
    <source>
        <dbReference type="ARBA" id="ARBA00031800"/>
    </source>
</evidence>
<dbReference type="InterPro" id="IPR044920">
    <property type="entry name" value="MnmG_C_subdom_sf"/>
</dbReference>
<dbReference type="InterPro" id="IPR002218">
    <property type="entry name" value="MnmG-rel"/>
</dbReference>
<comment type="subunit">
    <text evidence="9 11">Homodimer. Heterotetramer of two MnmE and two MnmG subunits.</text>
</comment>
<dbReference type="Gene3D" id="1.10.150.570">
    <property type="entry name" value="GidA associated domain, C-terminal subdomain"/>
    <property type="match status" value="1"/>
</dbReference>
<evidence type="ECO:0000256" key="11">
    <source>
        <dbReference type="HAMAP-Rule" id="MF_00129"/>
    </source>
</evidence>
<evidence type="ECO:0000256" key="5">
    <source>
        <dbReference type="ARBA" id="ARBA00022630"/>
    </source>
</evidence>
<keyword evidence="8 11" id="KW-0520">NAD</keyword>
<dbReference type="GO" id="GO:0030488">
    <property type="term" value="P:tRNA methylation"/>
    <property type="evidence" value="ECO:0007669"/>
    <property type="project" value="TreeGrafter"/>
</dbReference>
<evidence type="ECO:0000256" key="2">
    <source>
        <dbReference type="ARBA" id="ARBA00003717"/>
    </source>
</evidence>
<dbReference type="SMART" id="SM01228">
    <property type="entry name" value="GIDA_assoc_3"/>
    <property type="match status" value="1"/>
</dbReference>
<dbReference type="InterPro" id="IPR026904">
    <property type="entry name" value="MnmG_C"/>
</dbReference>
<dbReference type="NCBIfam" id="TIGR00136">
    <property type="entry name" value="mnmG_gidA"/>
    <property type="match status" value="1"/>
</dbReference>
<dbReference type="Pfam" id="PF13932">
    <property type="entry name" value="SAM_GIDA_C"/>
    <property type="match status" value="1"/>
</dbReference>
<dbReference type="Pfam" id="PF01134">
    <property type="entry name" value="GIDA"/>
    <property type="match status" value="1"/>
</dbReference>
<keyword evidence="7 11" id="KW-0274">FAD</keyword>
<dbReference type="GO" id="GO:0050660">
    <property type="term" value="F:flavin adenine dinucleotide binding"/>
    <property type="evidence" value="ECO:0007669"/>
    <property type="project" value="UniProtKB-UniRule"/>
</dbReference>
<dbReference type="GO" id="GO:0002098">
    <property type="term" value="P:tRNA wobble uridine modification"/>
    <property type="evidence" value="ECO:0007669"/>
    <property type="project" value="InterPro"/>
</dbReference>
<organism evidence="13 14">
    <name type="scientific">candidate division NPL-UPA2 bacterium Unc8</name>
    <dbReference type="NCBI Taxonomy" id="1980939"/>
    <lineage>
        <taxon>Bacteria</taxon>
    </lineage>
</organism>
<name>A0A399FXC8_UNCN2</name>
<dbReference type="InterPro" id="IPR040131">
    <property type="entry name" value="MnmG_N"/>
</dbReference>
<dbReference type="InterPro" id="IPR047001">
    <property type="entry name" value="MnmG_C_subdom"/>
</dbReference>
<comment type="caution">
    <text evidence="11">Lacks conserved residue(s) required for the propagation of feature annotation.</text>
</comment>
<keyword evidence="6 11" id="KW-0819">tRNA processing</keyword>
<dbReference type="GO" id="GO:0005829">
    <property type="term" value="C:cytosol"/>
    <property type="evidence" value="ECO:0007669"/>
    <property type="project" value="TreeGrafter"/>
</dbReference>
<dbReference type="HAMAP" id="MF_00129">
    <property type="entry name" value="MnmG_GidA"/>
    <property type="match status" value="1"/>
</dbReference>
<dbReference type="PANTHER" id="PTHR11806">
    <property type="entry name" value="GLUCOSE INHIBITED DIVISION PROTEIN A"/>
    <property type="match status" value="1"/>
</dbReference>